<evidence type="ECO:0000313" key="2">
    <source>
        <dbReference type="EMBL" id="PIR89364.1"/>
    </source>
</evidence>
<protein>
    <submittedName>
        <fullName evidence="2">Uncharacterized protein</fullName>
    </submittedName>
</protein>
<accession>A0A2H0USH2</accession>
<dbReference type="Proteomes" id="UP000231157">
    <property type="component" value="Unassembled WGS sequence"/>
</dbReference>
<feature type="region of interest" description="Disordered" evidence="1">
    <location>
        <begin position="55"/>
        <end position="78"/>
    </location>
</feature>
<organism evidence="2 3">
    <name type="scientific">Candidatus Harrisonbacteria bacterium CG10_big_fil_rev_8_21_14_0_10_40_38</name>
    <dbReference type="NCBI Taxonomy" id="1974583"/>
    <lineage>
        <taxon>Bacteria</taxon>
        <taxon>Candidatus Harrisoniibacteriota</taxon>
    </lineage>
</organism>
<feature type="compositionally biased region" description="Polar residues" evidence="1">
    <location>
        <begin position="55"/>
        <end position="74"/>
    </location>
</feature>
<dbReference type="AlphaFoldDB" id="A0A2H0USH2"/>
<reference evidence="3" key="1">
    <citation type="submission" date="2017-09" db="EMBL/GenBank/DDBJ databases">
        <title>Depth-based differentiation of microbial function through sediment-hosted aquifers and enrichment of novel symbionts in the deep terrestrial subsurface.</title>
        <authorList>
            <person name="Probst A.J."/>
            <person name="Ladd B."/>
            <person name="Jarett J.K."/>
            <person name="Geller-Mcgrath D.E."/>
            <person name="Sieber C.M.K."/>
            <person name="Emerson J.B."/>
            <person name="Anantharaman K."/>
            <person name="Thomas B.C."/>
            <person name="Malmstrom R."/>
            <person name="Stieglmeier M."/>
            <person name="Klingl A."/>
            <person name="Woyke T."/>
            <person name="Ryan C.M."/>
            <person name="Banfield J.F."/>
        </authorList>
    </citation>
    <scope>NUCLEOTIDE SEQUENCE [LARGE SCALE GENOMIC DNA]</scope>
</reference>
<sequence length="140" mass="15742">MLPKYQSAIINFMEQIPMHESLEHDIKELSQKLEGASPETQREVLKNAIGKKIQQTPNASPVPQNTIPQTNKTSLLPDYSVNVPEEAKLRAEKLVDLAWHKGLSAGISEAKKSDPLTMDMFHDAITGKLYEEFKKQGMIQ</sequence>
<comment type="caution">
    <text evidence="2">The sequence shown here is derived from an EMBL/GenBank/DDBJ whole genome shotgun (WGS) entry which is preliminary data.</text>
</comment>
<name>A0A2H0USH2_9BACT</name>
<dbReference type="EMBL" id="PFAZ01000001">
    <property type="protein sequence ID" value="PIR89364.1"/>
    <property type="molecule type" value="Genomic_DNA"/>
</dbReference>
<evidence type="ECO:0000256" key="1">
    <source>
        <dbReference type="SAM" id="MobiDB-lite"/>
    </source>
</evidence>
<proteinExistence type="predicted"/>
<gene>
    <name evidence="2" type="ORF">COU07_00490</name>
</gene>
<evidence type="ECO:0000313" key="3">
    <source>
        <dbReference type="Proteomes" id="UP000231157"/>
    </source>
</evidence>